<protein>
    <recommendedName>
        <fullName evidence="2">Pyrroline-5-carboxylate reductase catalytic N-terminal domain-containing protein</fullName>
    </recommendedName>
</protein>
<evidence type="ECO:0000256" key="1">
    <source>
        <dbReference type="ARBA" id="ARBA00023002"/>
    </source>
</evidence>
<keyword evidence="4" id="KW-1185">Reference proteome</keyword>
<dbReference type="InterPro" id="IPR051267">
    <property type="entry name" value="STEAP_metalloreductase"/>
</dbReference>
<evidence type="ECO:0000313" key="4">
    <source>
        <dbReference type="Proteomes" id="UP000199242"/>
    </source>
</evidence>
<dbReference type="SUPFAM" id="SSF51735">
    <property type="entry name" value="NAD(P)-binding Rossmann-fold domains"/>
    <property type="match status" value="1"/>
</dbReference>
<gene>
    <name evidence="3" type="ORF">SAMN05216273_106166</name>
</gene>
<dbReference type="PANTHER" id="PTHR14239:SF10">
    <property type="entry name" value="REDUCTASE"/>
    <property type="match status" value="1"/>
</dbReference>
<accession>A0ABY0QT63</accession>
<comment type="caution">
    <text evidence="3">The sequence shown here is derived from an EMBL/GenBank/DDBJ whole genome shotgun (WGS) entry which is preliminary data.</text>
</comment>
<dbReference type="RefSeq" id="WP_089743289.1">
    <property type="nucleotide sequence ID" value="NZ_FNHD01000006.1"/>
</dbReference>
<feature type="domain" description="Pyrroline-5-carboxylate reductase catalytic N-terminal" evidence="2">
    <location>
        <begin position="3"/>
        <end position="80"/>
    </location>
</feature>
<sequence>MNISFIGDGNVASGLGNLFQNAGHIVKYGTQNPQDHQLSIQEACIFGEVVCFAIPFAAMEEVLTKNAVFLKDKIVVDITNVINLEDWSPLFLGENSGGEITAKLLPESKVVKAFNTIFADVMTPEKQKFNDQKLTAFIASDDVEAAEIIKNLANESGFDGLVVGGIKNARHLEAIAHLNIAIALGGGGTDAGFTYFQRKIKNR</sequence>
<proteinExistence type="predicted"/>
<evidence type="ECO:0000313" key="3">
    <source>
        <dbReference type="EMBL" id="SDL80297.1"/>
    </source>
</evidence>
<name>A0ABY0QT63_9FLAO</name>
<dbReference type="Pfam" id="PF03807">
    <property type="entry name" value="F420_oxidored"/>
    <property type="match status" value="1"/>
</dbReference>
<evidence type="ECO:0000259" key="2">
    <source>
        <dbReference type="Pfam" id="PF03807"/>
    </source>
</evidence>
<dbReference type="InterPro" id="IPR036291">
    <property type="entry name" value="NAD(P)-bd_dom_sf"/>
</dbReference>
<organism evidence="3 4">
    <name type="scientific">Chryseobacterium taihuense</name>
    <dbReference type="NCBI Taxonomy" id="1141221"/>
    <lineage>
        <taxon>Bacteria</taxon>
        <taxon>Pseudomonadati</taxon>
        <taxon>Bacteroidota</taxon>
        <taxon>Flavobacteriia</taxon>
        <taxon>Flavobacteriales</taxon>
        <taxon>Weeksellaceae</taxon>
        <taxon>Chryseobacterium group</taxon>
        <taxon>Chryseobacterium</taxon>
    </lineage>
</organism>
<reference evidence="3 4" key="1">
    <citation type="submission" date="2016-10" db="EMBL/GenBank/DDBJ databases">
        <authorList>
            <person name="Varghese N."/>
            <person name="Submissions S."/>
        </authorList>
    </citation>
    <scope>NUCLEOTIDE SEQUENCE [LARGE SCALE GENOMIC DNA]</scope>
    <source>
        <strain evidence="3 4">CGMCC 1.10941</strain>
    </source>
</reference>
<dbReference type="PANTHER" id="PTHR14239">
    <property type="entry name" value="DUDULIN-RELATED"/>
    <property type="match status" value="1"/>
</dbReference>
<dbReference type="EMBL" id="FNHD01000006">
    <property type="protein sequence ID" value="SDL80297.1"/>
    <property type="molecule type" value="Genomic_DNA"/>
</dbReference>
<dbReference type="Proteomes" id="UP000199242">
    <property type="component" value="Unassembled WGS sequence"/>
</dbReference>
<dbReference type="InterPro" id="IPR028939">
    <property type="entry name" value="P5C_Rdtase_cat_N"/>
</dbReference>
<keyword evidence="1" id="KW-0560">Oxidoreductase</keyword>
<dbReference type="Gene3D" id="3.40.50.720">
    <property type="entry name" value="NAD(P)-binding Rossmann-like Domain"/>
    <property type="match status" value="1"/>
</dbReference>